<dbReference type="SUPFAM" id="SSF47459">
    <property type="entry name" value="HLH, helix-loop-helix DNA-binding domain"/>
    <property type="match status" value="1"/>
</dbReference>
<evidence type="ECO:0000313" key="2">
    <source>
        <dbReference type="EMBL" id="MPC87889.1"/>
    </source>
</evidence>
<evidence type="ECO:0000259" key="1">
    <source>
        <dbReference type="PROSITE" id="PS50888"/>
    </source>
</evidence>
<dbReference type="OrthoDB" id="5964374at2759"/>
<dbReference type="InterPro" id="IPR036638">
    <property type="entry name" value="HLH_DNA-bd_sf"/>
</dbReference>
<dbReference type="InterPro" id="IPR050433">
    <property type="entry name" value="Myc_transcription_factors"/>
</dbReference>
<reference evidence="2 3" key="1">
    <citation type="submission" date="2019-05" db="EMBL/GenBank/DDBJ databases">
        <title>Another draft genome of Portunus trituberculatus and its Hox gene families provides insights of decapod evolution.</title>
        <authorList>
            <person name="Jeong J.-H."/>
            <person name="Song I."/>
            <person name="Kim S."/>
            <person name="Choi T."/>
            <person name="Kim D."/>
            <person name="Ryu S."/>
            <person name="Kim W."/>
        </authorList>
    </citation>
    <scope>NUCLEOTIDE SEQUENCE [LARGE SCALE GENOMIC DNA]</scope>
    <source>
        <tissue evidence="2">Muscle</tissue>
    </source>
</reference>
<dbReference type="Gene3D" id="4.10.280.10">
    <property type="entry name" value="Helix-loop-helix DNA-binding domain"/>
    <property type="match status" value="1"/>
</dbReference>
<dbReference type="PROSITE" id="PS50888">
    <property type="entry name" value="BHLH"/>
    <property type="match status" value="1"/>
</dbReference>
<dbReference type="AlphaFoldDB" id="A0A5B7J003"/>
<sequence length="74" mass="8815">MRRVDLRNAFEELRVLVPGLCDKDKAPKVEILRKASEHCYSVTQRGRLLEQEKERQKRLQGELKKRLASLQRRN</sequence>
<dbReference type="InterPro" id="IPR011598">
    <property type="entry name" value="bHLH_dom"/>
</dbReference>
<evidence type="ECO:0000313" key="3">
    <source>
        <dbReference type="Proteomes" id="UP000324222"/>
    </source>
</evidence>
<dbReference type="Proteomes" id="UP000324222">
    <property type="component" value="Unassembled WGS sequence"/>
</dbReference>
<dbReference type="Pfam" id="PF00010">
    <property type="entry name" value="HLH"/>
    <property type="match status" value="1"/>
</dbReference>
<proteinExistence type="predicted"/>
<name>A0A5B7J003_PORTR</name>
<accession>A0A5B7J003</accession>
<feature type="domain" description="BHLH" evidence="1">
    <location>
        <begin position="1"/>
        <end position="42"/>
    </location>
</feature>
<dbReference type="EMBL" id="VSRR010075930">
    <property type="protein sequence ID" value="MPC87889.1"/>
    <property type="molecule type" value="Genomic_DNA"/>
</dbReference>
<protein>
    <submittedName>
        <fullName evidence="2">Myc protein</fullName>
    </submittedName>
</protein>
<comment type="caution">
    <text evidence="2">The sequence shown here is derived from an EMBL/GenBank/DDBJ whole genome shotgun (WGS) entry which is preliminary data.</text>
</comment>
<organism evidence="2 3">
    <name type="scientific">Portunus trituberculatus</name>
    <name type="common">Swimming crab</name>
    <name type="synonym">Neptunus trituberculatus</name>
    <dbReference type="NCBI Taxonomy" id="210409"/>
    <lineage>
        <taxon>Eukaryota</taxon>
        <taxon>Metazoa</taxon>
        <taxon>Ecdysozoa</taxon>
        <taxon>Arthropoda</taxon>
        <taxon>Crustacea</taxon>
        <taxon>Multicrustacea</taxon>
        <taxon>Malacostraca</taxon>
        <taxon>Eumalacostraca</taxon>
        <taxon>Eucarida</taxon>
        <taxon>Decapoda</taxon>
        <taxon>Pleocyemata</taxon>
        <taxon>Brachyura</taxon>
        <taxon>Eubrachyura</taxon>
        <taxon>Portunoidea</taxon>
        <taxon>Portunidae</taxon>
        <taxon>Portuninae</taxon>
        <taxon>Portunus</taxon>
    </lineage>
</organism>
<keyword evidence="3" id="KW-1185">Reference proteome</keyword>
<dbReference type="GO" id="GO:0046983">
    <property type="term" value="F:protein dimerization activity"/>
    <property type="evidence" value="ECO:0007669"/>
    <property type="project" value="InterPro"/>
</dbReference>
<gene>
    <name evidence="2" type="primary">dm</name>
    <name evidence="2" type="ORF">E2C01_082769</name>
</gene>
<dbReference type="PANTHER" id="PTHR45851">
    <property type="entry name" value="MYC PROTO-ONCOGENE"/>
    <property type="match status" value="1"/>
</dbReference>